<dbReference type="InterPro" id="IPR004263">
    <property type="entry name" value="Exostosin"/>
</dbReference>
<evidence type="ECO:0000313" key="8">
    <source>
        <dbReference type="EMBL" id="KAK5773268.1"/>
    </source>
</evidence>
<dbReference type="PANTHER" id="PTHR11062">
    <property type="entry name" value="EXOSTOSIN HEPARAN SULFATE GLYCOSYLTRANSFERASE -RELATED"/>
    <property type="match status" value="1"/>
</dbReference>
<reference evidence="8 9" key="1">
    <citation type="submission" date="2023-03" db="EMBL/GenBank/DDBJ databases">
        <title>WGS of Gossypium arboreum.</title>
        <authorList>
            <person name="Yu D."/>
        </authorList>
    </citation>
    <scope>NUCLEOTIDE SEQUENCE [LARGE SCALE GENOMIC DNA]</scope>
    <source>
        <tissue evidence="8">Leaf</tissue>
    </source>
</reference>
<accession>A0ABR0MJJ2</accession>
<evidence type="ECO:0000256" key="3">
    <source>
        <dbReference type="ARBA" id="ARBA00022676"/>
    </source>
</evidence>
<comment type="subcellular location">
    <subcellularLocation>
        <location evidence="1">Golgi apparatus membrane</location>
        <topology evidence="1">Single-pass type II membrane protein</topology>
    </subcellularLocation>
</comment>
<evidence type="ECO:0000313" key="9">
    <source>
        <dbReference type="Proteomes" id="UP001358586"/>
    </source>
</evidence>
<keyword evidence="4" id="KW-0812">Transmembrane</keyword>
<feature type="signal peptide" evidence="6">
    <location>
        <begin position="1"/>
        <end position="19"/>
    </location>
</feature>
<evidence type="ECO:0000256" key="2">
    <source>
        <dbReference type="ARBA" id="ARBA00010271"/>
    </source>
</evidence>
<dbReference type="Proteomes" id="UP001358586">
    <property type="component" value="Chromosome 13"/>
</dbReference>
<feature type="chain" id="PRO_5046342602" description="Exostosin GT47 domain-containing protein" evidence="6">
    <location>
        <begin position="20"/>
        <end position="476"/>
    </location>
</feature>
<feature type="domain" description="Exostosin GT47" evidence="7">
    <location>
        <begin position="130"/>
        <end position="426"/>
    </location>
</feature>
<evidence type="ECO:0000256" key="5">
    <source>
        <dbReference type="ARBA" id="ARBA00023034"/>
    </source>
</evidence>
<keyword evidence="4" id="KW-0735">Signal-anchor</keyword>
<dbReference type="PANTHER" id="PTHR11062:SF124">
    <property type="entry name" value="XYLOGALACTURONAN BETA-1,3-XYLOSYLTRANSFERASE"/>
    <property type="match status" value="1"/>
</dbReference>
<keyword evidence="6" id="KW-0732">Signal</keyword>
<organism evidence="8 9">
    <name type="scientific">Gossypium arboreum</name>
    <name type="common">Tree cotton</name>
    <name type="synonym">Gossypium nanking</name>
    <dbReference type="NCBI Taxonomy" id="29729"/>
    <lineage>
        <taxon>Eukaryota</taxon>
        <taxon>Viridiplantae</taxon>
        <taxon>Streptophyta</taxon>
        <taxon>Embryophyta</taxon>
        <taxon>Tracheophyta</taxon>
        <taxon>Spermatophyta</taxon>
        <taxon>Magnoliopsida</taxon>
        <taxon>eudicotyledons</taxon>
        <taxon>Gunneridae</taxon>
        <taxon>Pentapetalae</taxon>
        <taxon>rosids</taxon>
        <taxon>malvids</taxon>
        <taxon>Malvales</taxon>
        <taxon>Malvaceae</taxon>
        <taxon>Malvoideae</taxon>
        <taxon>Gossypium</taxon>
    </lineage>
</organism>
<proteinExistence type="inferred from homology"/>
<evidence type="ECO:0000256" key="1">
    <source>
        <dbReference type="ARBA" id="ARBA00004323"/>
    </source>
</evidence>
<gene>
    <name evidence="8" type="ORF">PVK06_049574</name>
</gene>
<dbReference type="EMBL" id="JARKNE010000013">
    <property type="protein sequence ID" value="KAK5773268.1"/>
    <property type="molecule type" value="Genomic_DNA"/>
</dbReference>
<keyword evidence="3" id="KW-0328">Glycosyltransferase</keyword>
<evidence type="ECO:0000256" key="4">
    <source>
        <dbReference type="ARBA" id="ARBA00022968"/>
    </source>
</evidence>
<protein>
    <recommendedName>
        <fullName evidence="7">Exostosin GT47 domain-containing protein</fullName>
    </recommendedName>
</protein>
<comment type="caution">
    <text evidence="8">The sequence shown here is derived from an EMBL/GenBank/DDBJ whole genome shotgun (WGS) entry which is preliminary data.</text>
</comment>
<keyword evidence="5" id="KW-0333">Golgi apparatus</keyword>
<evidence type="ECO:0000259" key="7">
    <source>
        <dbReference type="Pfam" id="PF03016"/>
    </source>
</evidence>
<keyword evidence="3" id="KW-0808">Transferase</keyword>
<name>A0ABR0MJJ2_GOSAR</name>
<dbReference type="Pfam" id="PF03016">
    <property type="entry name" value="Exostosin_GT47"/>
    <property type="match status" value="1"/>
</dbReference>
<sequence length="476" mass="55358">MKKHLLVTVPFFFLDVLKSSLNGAQHFEPFLIGTKNRPVSSKIHHYFSEEWVHLFTDGVVARAFGNATKVEWFVIEMEIGSWDSLIIWADRVSNVEAGLAKARAAIREAIRTKSYTSDREETFVPRGSVYRNPYGFHQSHIEMVKRFKIWTYKEGERPLVHNGPMKNIYAIEGQFIAEIESRKSPFKAQDPNEAHVLFLPVSVGHIVKYIYMPITTYDRDRLVRIFTDYIKVVSHKYPFWNRTNGADHFMLSCHDWAPDISMKDPQLYKNLIKVLCNANSSEGFHPNRDVALPEIKVPPQGFSGERRFIQPPENRTILAFFAGGGHGNIRKILLHHWKDKDEEVQVHKYLPDGQDYNELMGKSKYCLCPSGFEVASPRVVESFYAGCVPVIISDSYVLPFSDVLDWREFSVKIAPEKMTEIKRILKGIPEKEYRKMQKRVVKLRRHFELNRPARPFDILHMVLHSIWLRRLNTILL</sequence>
<dbReference type="Gene3D" id="3.40.50.2000">
    <property type="entry name" value="Glycogen Phosphorylase B"/>
    <property type="match status" value="1"/>
</dbReference>
<evidence type="ECO:0000256" key="6">
    <source>
        <dbReference type="SAM" id="SignalP"/>
    </source>
</evidence>
<keyword evidence="9" id="KW-1185">Reference proteome</keyword>
<comment type="similarity">
    <text evidence="2">Belongs to the glycosyltransferase 47 family.</text>
</comment>
<dbReference type="InterPro" id="IPR040911">
    <property type="entry name" value="Exostosin_GT47"/>
</dbReference>